<dbReference type="OrthoDB" id="134019at2157"/>
<evidence type="ECO:0000313" key="1">
    <source>
        <dbReference type="EMBL" id="ADZ08711.1"/>
    </source>
</evidence>
<reference evidence="2" key="1">
    <citation type="submission" date="2011-02" db="EMBL/GenBank/DDBJ databases">
        <title>Complete sequence of Methanobacterium sp. AL-21.</title>
        <authorList>
            <consortium name="US DOE Joint Genome Institute"/>
            <person name="Lucas S."/>
            <person name="Copeland A."/>
            <person name="Lapidus A."/>
            <person name="Cheng J.-F."/>
            <person name="Goodwin L."/>
            <person name="Pitluck S."/>
            <person name="Chertkov O."/>
            <person name="Detter J.C."/>
            <person name="Han C."/>
            <person name="Tapia R."/>
            <person name="Land M."/>
            <person name="Hauser L."/>
            <person name="Kyrpides N."/>
            <person name="Ivanova N."/>
            <person name="Mikhailova N."/>
            <person name="Pagani I."/>
            <person name="Cadillo-Quiroz H."/>
            <person name="Imachi H."/>
            <person name="Zinder S."/>
            <person name="Liu W."/>
            <person name="Woyke T."/>
        </authorList>
    </citation>
    <scope>NUCLEOTIDE SEQUENCE [LARGE SCALE GENOMIC DNA]</scope>
    <source>
        <strain evidence="2">AL-21</strain>
    </source>
</reference>
<dbReference type="HOGENOM" id="CLU_069059_0_0_2"/>
<keyword evidence="1" id="KW-0808">Transferase</keyword>
<reference evidence="1 2" key="2">
    <citation type="journal article" date="2014" name="Int. J. Syst. Evol. Microbiol.">
        <title>Methanobacterium paludis sp. nov. and a novel strain of Methanobacterium lacus isolated from northern peatlands.</title>
        <authorList>
            <person name="Cadillo-Quiroz H."/>
            <person name="Brauer S.L."/>
            <person name="Goodson N."/>
            <person name="Yavitt J.B."/>
            <person name="Zinder S.H."/>
        </authorList>
    </citation>
    <scope>NUCLEOTIDE SEQUENCE [LARGE SCALE GENOMIC DNA]</scope>
    <source>
        <strain evidence="1 2">AL-21</strain>
    </source>
</reference>
<dbReference type="EMBL" id="CP002551">
    <property type="protein sequence ID" value="ADZ08711.1"/>
    <property type="molecule type" value="Genomic_DNA"/>
</dbReference>
<dbReference type="Pfam" id="PF06325">
    <property type="entry name" value="PrmA"/>
    <property type="match status" value="1"/>
</dbReference>
<dbReference type="Proteomes" id="UP000007490">
    <property type="component" value="Chromosome"/>
</dbReference>
<dbReference type="GO" id="GO:0032259">
    <property type="term" value="P:methylation"/>
    <property type="evidence" value="ECO:0007669"/>
    <property type="project" value="UniProtKB-KW"/>
</dbReference>
<dbReference type="Gene3D" id="3.40.50.150">
    <property type="entry name" value="Vaccinia Virus protein VP39"/>
    <property type="match status" value="1"/>
</dbReference>
<dbReference type="eggNOG" id="arCOG01220">
    <property type="taxonomic scope" value="Archaea"/>
</dbReference>
<dbReference type="STRING" id="877455.Metbo_0459"/>
<protein>
    <submittedName>
        <fullName evidence="1">Methyltransferase</fullName>
    </submittedName>
</protein>
<keyword evidence="1" id="KW-0489">Methyltransferase</keyword>
<dbReference type="AlphaFoldDB" id="F0T9G3"/>
<dbReference type="CDD" id="cd02440">
    <property type="entry name" value="AdoMet_MTases"/>
    <property type="match status" value="1"/>
</dbReference>
<sequence length="326" mass="36419">MEIQCGCGLGCVEKADTILNGITEINRPCENCLRPNLKKFKPLMEQMDLEELDANYGRCNCKKRHLDLVMGHVLKILIETGDRDKKSTLRNCCTPLITPAYPSNTAPYLSENSVVILTDKVTKESAVKIVKEVPEIKGVIRGDIKRVVGIKDANSKPNVYELLSGCDMRCDIVSTQHGPICIYRKQSQIHLEFSKPVPPKVQMLEKYLDKYENPRVMDCTCGPGTLGIASLKHGAKHVVFNDLWHPSIEMTVLNLEVNGFEVESLHSKGSLVAEGKNFKVYCADIMELKDDIDEKFDLCIVDTFPGVDNDEFVEAVSKICSEVVVI</sequence>
<organism evidence="1 2">
    <name type="scientific">Methanobacterium lacus (strain AL-21)</name>
    <dbReference type="NCBI Taxonomy" id="877455"/>
    <lineage>
        <taxon>Archaea</taxon>
        <taxon>Methanobacteriati</taxon>
        <taxon>Methanobacteriota</taxon>
        <taxon>Methanomada group</taxon>
        <taxon>Methanobacteria</taxon>
        <taxon>Methanobacteriales</taxon>
        <taxon>Methanobacteriaceae</taxon>
        <taxon>Methanobacterium</taxon>
    </lineage>
</organism>
<accession>F0T9G3</accession>
<name>F0T9G3_METLA</name>
<keyword evidence="2" id="KW-1185">Reference proteome</keyword>
<dbReference type="InterPro" id="IPR029063">
    <property type="entry name" value="SAM-dependent_MTases_sf"/>
</dbReference>
<evidence type="ECO:0000313" key="2">
    <source>
        <dbReference type="Proteomes" id="UP000007490"/>
    </source>
</evidence>
<dbReference type="GO" id="GO:0008168">
    <property type="term" value="F:methyltransferase activity"/>
    <property type="evidence" value="ECO:0007669"/>
    <property type="project" value="UniProtKB-KW"/>
</dbReference>
<dbReference type="SUPFAM" id="SSF53335">
    <property type="entry name" value="S-adenosyl-L-methionine-dependent methyltransferases"/>
    <property type="match status" value="1"/>
</dbReference>
<dbReference type="KEGG" id="mel:Metbo_0459"/>
<gene>
    <name evidence="1" type="ordered locus">Metbo_0459</name>
</gene>
<proteinExistence type="predicted"/>